<proteinExistence type="predicted"/>
<reference evidence="2" key="1">
    <citation type="submission" date="2021-02" db="EMBL/GenBank/DDBJ databases">
        <title>Psilocybe cubensis genome.</title>
        <authorList>
            <person name="Mckernan K.J."/>
            <person name="Crawford S."/>
            <person name="Trippe A."/>
            <person name="Kane L.T."/>
            <person name="Mclaughlin S."/>
        </authorList>
    </citation>
    <scope>NUCLEOTIDE SEQUENCE [LARGE SCALE GENOMIC DNA]</scope>
    <source>
        <strain evidence="2">MGC-MH-2018</strain>
    </source>
</reference>
<feature type="compositionally biased region" description="Polar residues" evidence="1">
    <location>
        <begin position="566"/>
        <end position="575"/>
    </location>
</feature>
<accession>A0A8H8CLQ3</accession>
<comment type="caution">
    <text evidence="2">The sequence shown here is derived from an EMBL/GenBank/DDBJ whole genome shotgun (WGS) entry which is preliminary data.</text>
</comment>
<name>A0A8H8CLQ3_PSICU</name>
<organism evidence="2">
    <name type="scientific">Psilocybe cubensis</name>
    <name type="common">Psychedelic mushroom</name>
    <name type="synonym">Stropharia cubensis</name>
    <dbReference type="NCBI Taxonomy" id="181762"/>
    <lineage>
        <taxon>Eukaryota</taxon>
        <taxon>Fungi</taxon>
        <taxon>Dikarya</taxon>
        <taxon>Basidiomycota</taxon>
        <taxon>Agaricomycotina</taxon>
        <taxon>Agaricomycetes</taxon>
        <taxon>Agaricomycetidae</taxon>
        <taxon>Agaricales</taxon>
        <taxon>Agaricineae</taxon>
        <taxon>Strophariaceae</taxon>
        <taxon>Psilocybe</taxon>
    </lineage>
</organism>
<evidence type="ECO:0000256" key="1">
    <source>
        <dbReference type="SAM" id="MobiDB-lite"/>
    </source>
</evidence>
<evidence type="ECO:0000313" key="2">
    <source>
        <dbReference type="EMBL" id="KAG5169730.1"/>
    </source>
</evidence>
<dbReference type="Pfam" id="PF07173">
    <property type="entry name" value="GRDP-like"/>
    <property type="match status" value="1"/>
</dbReference>
<feature type="compositionally biased region" description="Basic and acidic residues" evidence="1">
    <location>
        <begin position="578"/>
        <end position="589"/>
    </location>
</feature>
<gene>
    <name evidence="2" type="ORF">JR316_006288</name>
</gene>
<sequence length="686" mass="76419">MSDVALPPAYKVSSPDDSTVTVGNVDKSLPKYNVPSTFSIGNAVTEPLVGLREIKGHLIILGAFAELKKKVESVDTSNALYSPVNEDQKWAWFVGLAVERFDVWCRALTRDTEKDVKPVVLPPLDVIMVWHSYMLNPRWYAEDCMRIDACKNLKSMEPAFCELLLDPSPILSEAPSKSRLDNWKYLTGLGFNLLDEMANMKTKSILCPMCNTALDVDYINKEGTGYLQQKFSAVCVKDGCSFGEINKEKLALGKLARDLAMKTSDAPGDHLPGTFFTASSADVKKGQKIKKILHWEIVHASNKTPAEANYTYGSHDLYLAIMSFSKYSLSPMREQMGLPYQPRLVSRIMSAYNDEKIYSVELVGAVLRQGSFVNKMHGLGWTKSGFFDEPGDELVLQHGLARYHAFLDLMSSSPVSFFVPTLDIDLIWHTHQLQPEKYEKDGKQYLAKFIDHDDKVEGIRLSSAFDITCRAWKERFNVTYTHCGCPVPGDTIGKRLSRMIGMYSQPTTTPHSHLFPITRLDVLAATHPSDHNTVRFIAKNKREHKVALRKYESLKKKKEKEHKLQSVKNESSDIPTANRRDEKAISDDSVDGESKFRNYAAHDMIPFLVPVPMFYFGGELPSGEACVATGGLAGFIAGGGAEVVAGVIVVEGDVAEAEDVEEDAEGVEKKLGVFSLVQDCMKLLIN</sequence>
<dbReference type="PANTHER" id="PTHR34365">
    <property type="entry name" value="ENOLASE (DUF1399)"/>
    <property type="match status" value="1"/>
</dbReference>
<dbReference type="AlphaFoldDB" id="A0A8H8CLQ3"/>
<dbReference type="OrthoDB" id="2684236at2759"/>
<feature type="region of interest" description="Disordered" evidence="1">
    <location>
        <begin position="556"/>
        <end position="589"/>
    </location>
</feature>
<dbReference type="EMBL" id="JAFIQS010000005">
    <property type="protein sequence ID" value="KAG5169730.1"/>
    <property type="molecule type" value="Genomic_DNA"/>
</dbReference>
<protein>
    <submittedName>
        <fullName evidence="2">Uncharacterized protein</fullName>
    </submittedName>
</protein>
<dbReference type="PANTHER" id="PTHR34365:SF7">
    <property type="entry name" value="GLYCINE-RICH DOMAIN-CONTAINING PROTEIN 1"/>
    <property type="match status" value="1"/>
</dbReference>
<dbReference type="InterPro" id="IPR009836">
    <property type="entry name" value="GRDP-like"/>
</dbReference>